<dbReference type="STRING" id="1432307.W9CUL4"/>
<name>W9CUL4_SCLBF</name>
<dbReference type="PROSITE" id="PS51157">
    <property type="entry name" value="ZF_UBR"/>
    <property type="match status" value="1"/>
</dbReference>
<dbReference type="PANTHER" id="PTHR13513">
    <property type="entry name" value="E3 UBIQUITIN-PROTEIN LIGASE UBR7"/>
    <property type="match status" value="1"/>
</dbReference>
<evidence type="ECO:0000256" key="4">
    <source>
        <dbReference type="PROSITE-ProRule" id="PRU00508"/>
    </source>
</evidence>
<feature type="compositionally biased region" description="Basic and acidic residues" evidence="5">
    <location>
        <begin position="368"/>
        <end position="380"/>
    </location>
</feature>
<feature type="region of interest" description="Disordered" evidence="5">
    <location>
        <begin position="434"/>
        <end position="459"/>
    </location>
</feature>
<feature type="region of interest" description="Disordered" evidence="5">
    <location>
        <begin position="1"/>
        <end position="36"/>
    </location>
</feature>
<evidence type="ECO:0000256" key="2">
    <source>
        <dbReference type="ARBA" id="ARBA00022771"/>
    </source>
</evidence>
<proteinExistence type="predicted"/>
<feature type="compositionally biased region" description="Acidic residues" evidence="5">
    <location>
        <begin position="269"/>
        <end position="280"/>
    </location>
</feature>
<feature type="region of interest" description="Disordered" evidence="5">
    <location>
        <begin position="250"/>
        <end position="288"/>
    </location>
</feature>
<dbReference type="InterPro" id="IPR040204">
    <property type="entry name" value="UBR7"/>
</dbReference>
<evidence type="ECO:0000256" key="5">
    <source>
        <dbReference type="SAM" id="MobiDB-lite"/>
    </source>
</evidence>
<dbReference type="SMART" id="SM00396">
    <property type="entry name" value="ZnF_UBR1"/>
    <property type="match status" value="1"/>
</dbReference>
<dbReference type="HOGENOM" id="CLU_025221_1_0_1"/>
<evidence type="ECO:0000256" key="1">
    <source>
        <dbReference type="ARBA" id="ARBA00022723"/>
    </source>
</evidence>
<reference evidence="7 8" key="1">
    <citation type="journal article" date="2014" name="Genome Announc.">
        <title>Draft genome sequence of Sclerotinia borealis, a psychrophilic plant pathogenic fungus.</title>
        <authorList>
            <person name="Mardanov A.V."/>
            <person name="Beletsky A.V."/>
            <person name="Kadnikov V.V."/>
            <person name="Ignatov A.N."/>
            <person name="Ravin N.V."/>
        </authorList>
    </citation>
    <scope>NUCLEOTIDE SEQUENCE [LARGE SCALE GENOMIC DNA]</scope>
    <source>
        <strain evidence="8">F-4157</strain>
    </source>
</reference>
<keyword evidence="8" id="KW-1185">Reference proteome</keyword>
<organism evidence="7 8">
    <name type="scientific">Sclerotinia borealis (strain F-4128)</name>
    <dbReference type="NCBI Taxonomy" id="1432307"/>
    <lineage>
        <taxon>Eukaryota</taxon>
        <taxon>Fungi</taxon>
        <taxon>Dikarya</taxon>
        <taxon>Ascomycota</taxon>
        <taxon>Pezizomycotina</taxon>
        <taxon>Leotiomycetes</taxon>
        <taxon>Helotiales</taxon>
        <taxon>Sclerotiniaceae</taxon>
        <taxon>Sclerotinia</taxon>
    </lineage>
</organism>
<dbReference type="GO" id="GO:0005737">
    <property type="term" value="C:cytoplasm"/>
    <property type="evidence" value="ECO:0007669"/>
    <property type="project" value="TreeGrafter"/>
</dbReference>
<dbReference type="Proteomes" id="UP000019487">
    <property type="component" value="Unassembled WGS sequence"/>
</dbReference>
<accession>W9CUL4</accession>
<feature type="zinc finger region" description="UBR-type" evidence="4">
    <location>
        <begin position="61"/>
        <end position="139"/>
    </location>
</feature>
<gene>
    <name evidence="7" type="ORF">SBOR_1396</name>
</gene>
<dbReference type="AlphaFoldDB" id="W9CUL4"/>
<dbReference type="OrthoDB" id="10262564at2759"/>
<feature type="compositionally biased region" description="Basic and acidic residues" evidence="5">
    <location>
        <begin position="254"/>
        <end position="268"/>
    </location>
</feature>
<evidence type="ECO:0000313" key="8">
    <source>
        <dbReference type="Proteomes" id="UP000019487"/>
    </source>
</evidence>
<protein>
    <recommendedName>
        <fullName evidence="6">UBR-type domain-containing protein</fullName>
    </recommendedName>
</protein>
<evidence type="ECO:0000313" key="7">
    <source>
        <dbReference type="EMBL" id="ESZ98220.1"/>
    </source>
</evidence>
<dbReference type="EMBL" id="AYSA01000048">
    <property type="protein sequence ID" value="ESZ98220.1"/>
    <property type="molecule type" value="Genomic_DNA"/>
</dbReference>
<keyword evidence="3" id="KW-0862">Zinc</keyword>
<sequence length="542" mass="59601">MEQHLANTQPNEASDSQTGGASRSQSFSSQKSDDSHTAAEFIRTQLELEAEAREALPYSIDTCTKPLGSLRQILFACLTCNPAPPNVSDPYTPAGICYSCSIQCHGEHTLVELFNKRNFTCDCGTTRLPATSPCSLRINSETNTTGEVHSEAPEPRNKYNHNFRNRFCGCGCEYDAYKEKGTMFQCLGLGGADEGGCGEDWWHPGCIAGLGPFWYDTMSNKNAPKKSKRSNEGPLEPITEVAELVAVELNNDGSGDKESETDARKSDAVVEEDEEEDEDPPLPPGFPDEDDFEGFICYKCVDANPWIKRYAGAHGFLAPVFRRSAAPSPETEILTNSMNLLTPPIPESKKRKSEDDESSNCSSASKRVKGDEGEKSVETKFDSNDNSTLAVCKIKALPKAHDGQMSLFFRSAFRDQLCRCSDCFPQLSKHPQLLEEEETYEPPVSEDGDEGGSTVGSGSIYDRAESALKNVDRVRAIEGVMAYNHLKDKLKPFFQKFAESGQAISAEDIKEHFAKIRGDEQAIKDAGEGAKTDDNRKEQSGY</sequence>
<dbReference type="GO" id="GO:0061630">
    <property type="term" value="F:ubiquitin protein ligase activity"/>
    <property type="evidence" value="ECO:0007669"/>
    <property type="project" value="InterPro"/>
</dbReference>
<dbReference type="InterPro" id="IPR003126">
    <property type="entry name" value="Znf_UBR"/>
</dbReference>
<feature type="region of interest" description="Disordered" evidence="5">
    <location>
        <begin position="519"/>
        <end position="542"/>
    </location>
</feature>
<evidence type="ECO:0000259" key="6">
    <source>
        <dbReference type="PROSITE" id="PS51157"/>
    </source>
</evidence>
<feature type="compositionally biased region" description="Acidic residues" evidence="5">
    <location>
        <begin position="434"/>
        <end position="450"/>
    </location>
</feature>
<feature type="domain" description="UBR-type" evidence="6">
    <location>
        <begin position="61"/>
        <end position="139"/>
    </location>
</feature>
<dbReference type="PANTHER" id="PTHR13513:SF9">
    <property type="entry name" value="E3 UBIQUITIN-PROTEIN LIGASE UBR7-RELATED"/>
    <property type="match status" value="1"/>
</dbReference>
<evidence type="ECO:0000256" key="3">
    <source>
        <dbReference type="ARBA" id="ARBA00022833"/>
    </source>
</evidence>
<dbReference type="InterPro" id="IPR047506">
    <property type="entry name" value="UBR7-like_UBR-box"/>
</dbReference>
<feature type="compositionally biased region" description="Polar residues" evidence="5">
    <location>
        <begin position="1"/>
        <end position="21"/>
    </location>
</feature>
<dbReference type="Pfam" id="PF02207">
    <property type="entry name" value="zf-UBR"/>
    <property type="match status" value="1"/>
</dbReference>
<feature type="region of interest" description="Disordered" evidence="5">
    <location>
        <begin position="332"/>
        <end position="380"/>
    </location>
</feature>
<keyword evidence="1" id="KW-0479">Metal-binding</keyword>
<keyword evidence="2" id="KW-0863">Zinc-finger</keyword>
<comment type="caution">
    <text evidence="7">The sequence shown here is derived from an EMBL/GenBank/DDBJ whole genome shotgun (WGS) entry which is preliminary data.</text>
</comment>
<dbReference type="CDD" id="cd19677">
    <property type="entry name" value="UBR-box_UBR7"/>
    <property type="match status" value="1"/>
</dbReference>
<dbReference type="GO" id="GO:0008270">
    <property type="term" value="F:zinc ion binding"/>
    <property type="evidence" value="ECO:0007669"/>
    <property type="project" value="UniProtKB-KW"/>
</dbReference>